<dbReference type="Proteomes" id="UP000054771">
    <property type="component" value="Unassembled WGS sequence"/>
</dbReference>
<dbReference type="SMART" id="SM00248">
    <property type="entry name" value="ANK"/>
    <property type="match status" value="16"/>
</dbReference>
<keyword evidence="6" id="KW-1185">Reference proteome</keyword>
<dbReference type="Pfam" id="PF13637">
    <property type="entry name" value="Ank_4"/>
    <property type="match status" value="1"/>
</dbReference>
<keyword evidence="1" id="KW-0677">Repeat</keyword>
<feature type="repeat" description="ANK" evidence="3">
    <location>
        <begin position="363"/>
        <end position="396"/>
    </location>
</feature>
<feature type="repeat" description="ANK" evidence="3">
    <location>
        <begin position="329"/>
        <end position="362"/>
    </location>
</feature>
<feature type="repeat" description="ANK" evidence="3">
    <location>
        <begin position="225"/>
        <end position="257"/>
    </location>
</feature>
<dbReference type="STRING" id="454130.A0A0U5GHP0"/>
<dbReference type="OMA" id="HEGIANT"/>
<protein>
    <submittedName>
        <fullName evidence="5">Uncharacterized protein</fullName>
    </submittedName>
</protein>
<dbReference type="CDD" id="cd09917">
    <property type="entry name" value="F-box_SF"/>
    <property type="match status" value="1"/>
</dbReference>
<evidence type="ECO:0000313" key="6">
    <source>
        <dbReference type="Proteomes" id="UP000054771"/>
    </source>
</evidence>
<evidence type="ECO:0000313" key="5">
    <source>
        <dbReference type="EMBL" id="CEL11985.1"/>
    </source>
</evidence>
<feature type="repeat" description="ANK" evidence="3">
    <location>
        <begin position="437"/>
        <end position="461"/>
    </location>
</feature>
<name>A0A0U5GHP0_ASPCI</name>
<dbReference type="Gene3D" id="1.25.40.20">
    <property type="entry name" value="Ankyrin repeat-containing domain"/>
    <property type="match status" value="6"/>
</dbReference>
<accession>A0A0U5GHP0</accession>
<evidence type="ECO:0000256" key="1">
    <source>
        <dbReference type="ARBA" id="ARBA00022737"/>
    </source>
</evidence>
<dbReference type="OrthoDB" id="341259at2759"/>
<evidence type="ECO:0000256" key="4">
    <source>
        <dbReference type="SAM" id="MobiDB-lite"/>
    </source>
</evidence>
<dbReference type="PROSITE" id="PS50088">
    <property type="entry name" value="ANK_REPEAT"/>
    <property type="match status" value="5"/>
</dbReference>
<dbReference type="InterPro" id="IPR002110">
    <property type="entry name" value="Ankyrin_rpt"/>
</dbReference>
<dbReference type="SUPFAM" id="SSF48403">
    <property type="entry name" value="Ankyrin repeat"/>
    <property type="match status" value="2"/>
</dbReference>
<feature type="compositionally biased region" description="Basic and acidic residues" evidence="4">
    <location>
        <begin position="606"/>
        <end position="622"/>
    </location>
</feature>
<evidence type="ECO:0000256" key="2">
    <source>
        <dbReference type="ARBA" id="ARBA00023043"/>
    </source>
</evidence>
<evidence type="ECO:0000256" key="3">
    <source>
        <dbReference type="PROSITE-ProRule" id="PRU00023"/>
    </source>
</evidence>
<dbReference type="PROSITE" id="PS50297">
    <property type="entry name" value="ANK_REP_REGION"/>
    <property type="match status" value="4"/>
</dbReference>
<sequence>MHWFHLPSEIVLSIAENFDRARDISSLARANRRLHDILLPWLYKFNVREQNSSALHWCAENEDAGDQASGLAKRLLHEYKADVNAIYEDNTPLISAAIHGLESVTEILLRTPGISVNFSNKKGQTALWHAASQGHVAIVQQLLARKDTQINCSDKVYGQTPLAAGALNGHKDIIECLLRTGRVDINKGDMHNMTPIFHALRSKHEGIANTLLSEKTINLACRDRRGRTPLNYAASLGELSMVTMLLDAGADVDVMDEQEEMPLHKAIASGHLAMVEVLLDALIRTWPPPGFERSPEAAESLCFAAERGQTEAVQLLIGRKFDVNAGNRHNRAPLHIAASHGHTRVMAVLLDQKKIDINALDSLGQTALHLAAKKGHPDILIQLLAMPGIEVDRRDYSGATPFWLAVKRGHEDLAMSLLPLSDLNVNGIIGHSLQVQDDSTPLHFAVRRQNVPLVRELVQRSDVSLNIVSNDRTPLTWAVDTGNITIVDLLLTRADIRINPEGIHEVPTLWLAIEKGDIAVVRRLVRNPKVNLNHGSGIYEAPLPHAIKKGHRDIIKLLLAQGKRLHINKKHNGTATALLLAVRKGDDSIVELILRHARVDPNIADDGGRNRTWVGRDRRTRQDNGALTRGRPH</sequence>
<dbReference type="Pfam" id="PF12796">
    <property type="entry name" value="Ank_2"/>
    <property type="match status" value="4"/>
</dbReference>
<dbReference type="PANTHER" id="PTHR24198">
    <property type="entry name" value="ANKYRIN REPEAT AND PROTEIN KINASE DOMAIN-CONTAINING PROTEIN"/>
    <property type="match status" value="1"/>
</dbReference>
<dbReference type="AlphaFoldDB" id="A0A0U5GHP0"/>
<proteinExistence type="predicted"/>
<gene>
    <name evidence="5" type="ORF">ASPCAL15079</name>
</gene>
<feature type="region of interest" description="Disordered" evidence="4">
    <location>
        <begin position="605"/>
        <end position="633"/>
    </location>
</feature>
<dbReference type="InterPro" id="IPR036770">
    <property type="entry name" value="Ankyrin_rpt-contain_sf"/>
</dbReference>
<feature type="repeat" description="ANK" evidence="3">
    <location>
        <begin position="122"/>
        <end position="155"/>
    </location>
</feature>
<reference evidence="6" key="1">
    <citation type="journal article" date="2016" name="Genome Announc.">
        <title>Draft genome sequences of fungus Aspergillus calidoustus.</title>
        <authorList>
            <person name="Horn F."/>
            <person name="Linde J."/>
            <person name="Mattern D.J."/>
            <person name="Walther G."/>
            <person name="Guthke R."/>
            <person name="Scherlach K."/>
            <person name="Martin K."/>
            <person name="Brakhage A.A."/>
            <person name="Petzke L."/>
            <person name="Valiante V."/>
        </authorList>
    </citation>
    <scope>NUCLEOTIDE SEQUENCE [LARGE SCALE GENOMIC DNA]</scope>
    <source>
        <strain evidence="6">SF006504</strain>
    </source>
</reference>
<dbReference type="PANTHER" id="PTHR24198:SF165">
    <property type="entry name" value="ANKYRIN REPEAT-CONTAINING PROTEIN-RELATED"/>
    <property type="match status" value="1"/>
</dbReference>
<dbReference type="PRINTS" id="PR01415">
    <property type="entry name" value="ANKYRIN"/>
</dbReference>
<dbReference type="EMBL" id="CDMC01000039">
    <property type="protein sequence ID" value="CEL11985.1"/>
    <property type="molecule type" value="Genomic_DNA"/>
</dbReference>
<keyword evidence="2 3" id="KW-0040">ANK repeat</keyword>
<organism evidence="5 6">
    <name type="scientific">Aspergillus calidoustus</name>
    <dbReference type="NCBI Taxonomy" id="454130"/>
    <lineage>
        <taxon>Eukaryota</taxon>
        <taxon>Fungi</taxon>
        <taxon>Dikarya</taxon>
        <taxon>Ascomycota</taxon>
        <taxon>Pezizomycotina</taxon>
        <taxon>Eurotiomycetes</taxon>
        <taxon>Eurotiomycetidae</taxon>
        <taxon>Eurotiales</taxon>
        <taxon>Aspergillaceae</taxon>
        <taxon>Aspergillus</taxon>
        <taxon>Aspergillus subgen. Nidulantes</taxon>
    </lineage>
</organism>